<feature type="binding site" evidence="5">
    <location>
        <position position="141"/>
    </location>
    <ligand>
        <name>substrate</name>
    </ligand>
</feature>
<evidence type="ECO:0000256" key="2">
    <source>
        <dbReference type="ARBA" id="ARBA00005568"/>
    </source>
</evidence>
<feature type="binding site" evidence="6">
    <location>
        <position position="168"/>
    </location>
    <ligand>
        <name>Mg(2+)</name>
        <dbReference type="ChEBI" id="CHEBI:18420"/>
    </ligand>
</feature>
<evidence type="ECO:0000259" key="7">
    <source>
        <dbReference type="Pfam" id="PF03328"/>
    </source>
</evidence>
<dbReference type="Gene3D" id="3.20.20.60">
    <property type="entry name" value="Phosphoenolpyruvate-binding domains"/>
    <property type="match status" value="1"/>
</dbReference>
<gene>
    <name evidence="8" type="ORF">EOI86_08130</name>
</gene>
<dbReference type="RefSeq" id="WP_127764574.1">
    <property type="nucleotide sequence ID" value="NZ_SADE01000001.1"/>
</dbReference>
<dbReference type="InterPro" id="IPR011206">
    <property type="entry name" value="Citrate_lyase_beta/mcl1/mcl2"/>
</dbReference>
<dbReference type="PANTHER" id="PTHR32308">
    <property type="entry name" value="LYASE BETA SUBUNIT, PUTATIVE (AFU_ORTHOLOGUE AFUA_4G13030)-RELATED"/>
    <property type="match status" value="1"/>
</dbReference>
<comment type="cofactor">
    <cofactor evidence="1">
        <name>Mg(2+)</name>
        <dbReference type="ChEBI" id="CHEBI:18420"/>
    </cofactor>
</comment>
<evidence type="ECO:0000256" key="3">
    <source>
        <dbReference type="ARBA" id="ARBA00022723"/>
    </source>
</evidence>
<dbReference type="Proteomes" id="UP000287447">
    <property type="component" value="Unassembled WGS sequence"/>
</dbReference>
<evidence type="ECO:0000256" key="5">
    <source>
        <dbReference type="PIRSR" id="PIRSR015582-1"/>
    </source>
</evidence>
<sequence>MSQDGNSYGAKTFLADARSIMFLSPLSEKHLNKAPETGADAVILDLEDAIAPDQKPAARAALKGAVATLRGLGLKKILVRVNAPWLLAIEDIAAAVEAGVDCLTVPKVEGADRVSVIAQYLEELEEQRGGGNRTLMFLQIETALGVENLSTILRASDRVCGTMLGPEDFAKDMGHSPTIAANDWANIAVLNAARAAGVTPIGFPGSITIIRDMDLFRAQVERANELGFRGAAVVHPAQAAMANEVFSPSEAEIEEAKKIVAAADATTAGAYMVDGKMIDAPIVDRARATLARVR</sequence>
<comment type="caution">
    <text evidence="8">The sequence shown here is derived from an EMBL/GenBank/DDBJ whole genome shotgun (WGS) entry which is preliminary data.</text>
</comment>
<dbReference type="GO" id="GO:0000287">
    <property type="term" value="F:magnesium ion binding"/>
    <property type="evidence" value="ECO:0007669"/>
    <property type="project" value="TreeGrafter"/>
</dbReference>
<dbReference type="AlphaFoldDB" id="A0A3S2VT45"/>
<dbReference type="InterPro" id="IPR040442">
    <property type="entry name" value="Pyrv_kinase-like_dom_sf"/>
</dbReference>
<dbReference type="GO" id="GO:0006107">
    <property type="term" value="P:oxaloacetate metabolic process"/>
    <property type="evidence" value="ECO:0007669"/>
    <property type="project" value="TreeGrafter"/>
</dbReference>
<evidence type="ECO:0000256" key="4">
    <source>
        <dbReference type="ARBA" id="ARBA00022842"/>
    </source>
</evidence>
<feature type="domain" description="HpcH/HpaI aldolase/citrate lyase" evidence="7">
    <location>
        <begin position="18"/>
        <end position="236"/>
    </location>
</feature>
<evidence type="ECO:0000256" key="1">
    <source>
        <dbReference type="ARBA" id="ARBA00001946"/>
    </source>
</evidence>
<keyword evidence="9" id="KW-1185">Reference proteome</keyword>
<keyword evidence="4 6" id="KW-0460">Magnesium</keyword>
<feature type="binding site" evidence="6">
    <location>
        <position position="141"/>
    </location>
    <ligand>
        <name>Mg(2+)</name>
        <dbReference type="ChEBI" id="CHEBI:18420"/>
    </ligand>
</feature>
<dbReference type="InterPro" id="IPR015813">
    <property type="entry name" value="Pyrv/PenolPyrv_kinase-like_dom"/>
</dbReference>
<evidence type="ECO:0000313" key="8">
    <source>
        <dbReference type="EMBL" id="RVU39203.1"/>
    </source>
</evidence>
<keyword evidence="3 6" id="KW-0479">Metal-binding</keyword>
<reference evidence="9" key="1">
    <citation type="submission" date="2019-01" db="EMBL/GenBank/DDBJ databases">
        <title>Gri0909 isolated from a small marine red alga.</title>
        <authorList>
            <person name="Kim J."/>
            <person name="Jeong S.E."/>
            <person name="Jeon C.O."/>
        </authorList>
    </citation>
    <scope>NUCLEOTIDE SEQUENCE [LARGE SCALE GENOMIC DNA]</scope>
    <source>
        <strain evidence="9">Gri0909</strain>
    </source>
</reference>
<evidence type="ECO:0000313" key="9">
    <source>
        <dbReference type="Proteomes" id="UP000287447"/>
    </source>
</evidence>
<name>A0A3S2VT45_9PROT</name>
<accession>A0A3S2VT45</accession>
<keyword evidence="8" id="KW-0456">Lyase</keyword>
<dbReference type="OrthoDB" id="9800547at2"/>
<dbReference type="Pfam" id="PF03328">
    <property type="entry name" value="HpcH_HpaI"/>
    <property type="match status" value="1"/>
</dbReference>
<protein>
    <submittedName>
        <fullName evidence="8">CoA ester lyase</fullName>
    </submittedName>
</protein>
<organism evidence="8 9">
    <name type="scientific">Hwanghaeella grinnelliae</name>
    <dbReference type="NCBI Taxonomy" id="2500179"/>
    <lineage>
        <taxon>Bacteria</taxon>
        <taxon>Pseudomonadati</taxon>
        <taxon>Pseudomonadota</taxon>
        <taxon>Alphaproteobacteria</taxon>
        <taxon>Rhodospirillales</taxon>
        <taxon>Rhodospirillaceae</taxon>
        <taxon>Hwanghaeella</taxon>
    </lineage>
</organism>
<evidence type="ECO:0000256" key="6">
    <source>
        <dbReference type="PIRSR" id="PIRSR015582-2"/>
    </source>
</evidence>
<dbReference type="PIRSF" id="PIRSF015582">
    <property type="entry name" value="Cit_lyase_B"/>
    <property type="match status" value="1"/>
</dbReference>
<dbReference type="PANTHER" id="PTHR32308:SF0">
    <property type="entry name" value="HPCH_HPAI ALDOLASE_CITRATE LYASE DOMAIN-CONTAINING PROTEIN"/>
    <property type="match status" value="1"/>
</dbReference>
<comment type="similarity">
    <text evidence="2">Belongs to the HpcH/HpaI aldolase family.</text>
</comment>
<dbReference type="EMBL" id="SADE01000001">
    <property type="protein sequence ID" value="RVU39203.1"/>
    <property type="molecule type" value="Genomic_DNA"/>
</dbReference>
<proteinExistence type="inferred from homology"/>
<dbReference type="SUPFAM" id="SSF51621">
    <property type="entry name" value="Phosphoenolpyruvate/pyruvate domain"/>
    <property type="match status" value="1"/>
</dbReference>
<dbReference type="InterPro" id="IPR005000">
    <property type="entry name" value="Aldolase/citrate-lyase_domain"/>
</dbReference>
<feature type="binding site" evidence="5">
    <location>
        <position position="80"/>
    </location>
    <ligand>
        <name>substrate</name>
    </ligand>
</feature>
<dbReference type="GO" id="GO:0016829">
    <property type="term" value="F:lyase activity"/>
    <property type="evidence" value="ECO:0007669"/>
    <property type="project" value="UniProtKB-KW"/>
</dbReference>